<dbReference type="GO" id="GO:0046373">
    <property type="term" value="P:L-arabinose metabolic process"/>
    <property type="evidence" value="ECO:0007669"/>
    <property type="project" value="InterPro"/>
</dbReference>
<evidence type="ECO:0000259" key="2">
    <source>
        <dbReference type="Pfam" id="PF05270"/>
    </source>
</evidence>
<organism evidence="4 5">
    <name type="scientific">Actinia tenebrosa</name>
    <name type="common">Australian red waratah sea anemone</name>
    <dbReference type="NCBI Taxonomy" id="6105"/>
    <lineage>
        <taxon>Eukaryota</taxon>
        <taxon>Metazoa</taxon>
        <taxon>Cnidaria</taxon>
        <taxon>Anthozoa</taxon>
        <taxon>Hexacorallia</taxon>
        <taxon>Actiniaria</taxon>
        <taxon>Actiniidae</taxon>
        <taxon>Actinia</taxon>
    </lineage>
</organism>
<evidence type="ECO:0000313" key="5">
    <source>
        <dbReference type="RefSeq" id="XP_031571573.1"/>
    </source>
</evidence>
<evidence type="ECO:0000259" key="3">
    <source>
        <dbReference type="Pfam" id="PF21744"/>
    </source>
</evidence>
<dbReference type="InParanoid" id="A0A6P8J061"/>
<dbReference type="CDD" id="cd04508">
    <property type="entry name" value="Tudor_SF"/>
    <property type="match status" value="1"/>
</dbReference>
<dbReference type="OrthoDB" id="6021197at2759"/>
<dbReference type="Gene3D" id="2.80.10.50">
    <property type="match status" value="1"/>
</dbReference>
<dbReference type="KEGG" id="aten:116305738"/>
<dbReference type="Proteomes" id="UP000515163">
    <property type="component" value="Unplaced"/>
</dbReference>
<dbReference type="AlphaFoldDB" id="A0A6P8J061"/>
<dbReference type="Pfam" id="PF05270">
    <property type="entry name" value="AbfB"/>
    <property type="match status" value="1"/>
</dbReference>
<proteinExistence type="predicted"/>
<dbReference type="SUPFAM" id="SSF110221">
    <property type="entry name" value="AbfB domain"/>
    <property type="match status" value="1"/>
</dbReference>
<name>A0A6P8J061_ACTTE</name>
<feature type="domain" description="BAHCC1-like Tudor" evidence="3">
    <location>
        <begin position="249"/>
        <end position="302"/>
    </location>
</feature>
<sequence>MISRWNGNSCRDLPVMDKVELSRKLSSELMPNSAPLDHKSRSKSVMFSCSLPVCSSDRKDARKQKEKERKKSLSKGRDRYTIVKGLAGGPDGVSFESVTKKKHFLRVRENNILIVEPYDDSEEYRKQSTYIPLQDMWYFGYIVFESLVEPAHFIRRCSDQLVLQKYENTPFFKEDASFKLTRKRCIACVKIGSRVWARIEKGCFLRGTVIAVDDLVHIELENGNRVKHKKITTEGDCAYVPDIVPHSLEIDIGTRVLARWFNRHDSYYPATVTAIRRNLFSVRYDDGDKGTNNINEIRILKQPEVEGGANLPSWSSLDGLPRVGGLCIDSTSSDQSTTEETIDSQETPQHEDWSPYPRDMSIPEQRLYENQSELPRELDRDADFGYENNLQYLTPNIQPLYHAPVIRNVSQVSGGSADSGYHDNACTGSTRQRRTGLWADLHCQRRATPAGNNSEKYSWEHEDNDPLSDNETSNSTNYSATNELDFPDSFSKENHSSFAPSHTKDHATGIAGHAKSNGGPNVTRPTKSYGNELVNNYSSTNGSYVTQNGESNDDSRASETKNYEMFAQNAEEGDRSAVPKAVPSKYCPIHHHGFKTDQLQSDSGRRKHHEFNNDAILEGECGPRLIGLETVI</sequence>
<reference evidence="5" key="1">
    <citation type="submission" date="2025-08" db="UniProtKB">
        <authorList>
            <consortium name="RefSeq"/>
        </authorList>
    </citation>
    <scope>IDENTIFICATION</scope>
    <source>
        <tissue evidence="5">Tentacle</tissue>
    </source>
</reference>
<dbReference type="Pfam" id="PF21744">
    <property type="entry name" value="BAHCC1-like_Tudor"/>
    <property type="match status" value="1"/>
</dbReference>
<dbReference type="InterPro" id="IPR007934">
    <property type="entry name" value="AbfB_ABD"/>
</dbReference>
<keyword evidence="4" id="KW-1185">Reference proteome</keyword>
<evidence type="ECO:0000313" key="4">
    <source>
        <dbReference type="Proteomes" id="UP000515163"/>
    </source>
</evidence>
<dbReference type="GO" id="GO:0046556">
    <property type="term" value="F:alpha-L-arabinofuranosidase activity"/>
    <property type="evidence" value="ECO:0007669"/>
    <property type="project" value="InterPro"/>
</dbReference>
<feature type="compositionally biased region" description="Low complexity" evidence="1">
    <location>
        <begin position="328"/>
        <end position="339"/>
    </location>
</feature>
<dbReference type="RefSeq" id="XP_031571573.1">
    <property type="nucleotide sequence ID" value="XM_031715713.1"/>
</dbReference>
<dbReference type="InterPro" id="IPR048924">
    <property type="entry name" value="BAHCC1-like_Tudor"/>
</dbReference>
<dbReference type="InterPro" id="IPR036195">
    <property type="entry name" value="AbfB_ABD_sf"/>
</dbReference>
<dbReference type="Gene3D" id="2.30.30.140">
    <property type="match status" value="1"/>
</dbReference>
<dbReference type="GeneID" id="116305738"/>
<feature type="region of interest" description="Disordered" evidence="1">
    <location>
        <begin position="326"/>
        <end position="360"/>
    </location>
</feature>
<evidence type="ECO:0000256" key="1">
    <source>
        <dbReference type="SAM" id="MobiDB-lite"/>
    </source>
</evidence>
<feature type="domain" description="Alpha-L-arabinofuranosidase B arabinose-binding" evidence="2">
    <location>
        <begin position="67"/>
        <end position="179"/>
    </location>
</feature>
<feature type="compositionally biased region" description="Polar residues" evidence="1">
    <location>
        <begin position="518"/>
        <end position="550"/>
    </location>
</feature>
<protein>
    <submittedName>
        <fullName evidence="5">Uncharacterized protein LOC116305738 isoform X1</fullName>
    </submittedName>
</protein>
<accession>A0A6P8J061</accession>
<feature type="compositionally biased region" description="Polar residues" evidence="1">
    <location>
        <begin position="469"/>
        <end position="482"/>
    </location>
</feature>
<gene>
    <name evidence="5" type="primary">LOC116305738</name>
</gene>
<feature type="region of interest" description="Disordered" evidence="1">
    <location>
        <begin position="448"/>
        <end position="558"/>
    </location>
</feature>